<keyword evidence="11 13" id="KW-0407">Ion channel</keyword>
<dbReference type="FunFam" id="1.20.58.390:FF:000015">
    <property type="entry name" value="Gamma-aminobutyric acid (GABA-A) receptor, subunit delta"/>
    <property type="match status" value="1"/>
</dbReference>
<keyword evidence="6 13" id="KW-1133">Transmembrane helix</keyword>
<feature type="transmembrane region" description="Helical" evidence="13">
    <location>
        <begin position="447"/>
        <end position="467"/>
    </location>
</feature>
<keyword evidence="3" id="KW-1003">Cell membrane</keyword>
<dbReference type="InterPro" id="IPR038050">
    <property type="entry name" value="Neuro_actylchol_rec"/>
</dbReference>
<comment type="subcellular location">
    <subcellularLocation>
        <location evidence="1">Cell membrane</location>
        <topology evidence="1">Multi-pass membrane protein</topology>
    </subcellularLocation>
</comment>
<reference evidence="16" key="1">
    <citation type="submission" date="2025-08" db="UniProtKB">
        <authorList>
            <consortium name="Ensembl"/>
        </authorList>
    </citation>
    <scope>IDENTIFICATION</scope>
</reference>
<dbReference type="AlphaFoldDB" id="A0A2K6H044"/>
<evidence type="ECO:0000256" key="9">
    <source>
        <dbReference type="ARBA" id="ARBA00023173"/>
    </source>
</evidence>
<gene>
    <name evidence="16" type="primary">GABRD</name>
</gene>
<keyword evidence="2 13" id="KW-0813">Transport</keyword>
<keyword evidence="10" id="KW-0868">Chloride</keyword>
<evidence type="ECO:0000259" key="14">
    <source>
        <dbReference type="Pfam" id="PF02931"/>
    </source>
</evidence>
<evidence type="ECO:0000256" key="12">
    <source>
        <dbReference type="ARBA" id="ARBA00024167"/>
    </source>
</evidence>
<dbReference type="Ensembl" id="ENSPCOT00000042855.1">
    <property type="protein sequence ID" value="ENSPCOP00000031896.1"/>
    <property type="gene ID" value="ENSPCOG00000028724.1"/>
</dbReference>
<evidence type="ECO:0000313" key="17">
    <source>
        <dbReference type="Proteomes" id="UP000233160"/>
    </source>
</evidence>
<dbReference type="Gene3D" id="1.20.58.390">
    <property type="entry name" value="Neurotransmitter-gated ion-channel transmembrane domain"/>
    <property type="match status" value="1"/>
</dbReference>
<sequence length="470" mass="52386">EAPPAPALSPVLVLNAAPRGETGAMNDIGDYVGSNLEISWLPNLDGLMAGYARNFRPGIGGPPVNVALALEVASIDHISEANMEYTMTVFLHQSWRDSRLSYNHTNETLGLDSRFVDKLWLPDTFIVNAKSAWFHDVTVENKLIRLQPDGVILYSIRITSTVACDMDLAKYPMDKQECMLDLESCEWMGSPAGSRAVPTCRLPADGYSSEDIVYYWSESQEHIHGLDRLQLAQFTITSYRFTTELMNFKSAGQFPRLSLHFHLRRNRGVYIIQSYMPSILLVAMSWVSFWISQAAVPARVSLGITTVLTMTTLMVSARSSLPRASAIKALDVYFWICYVFVFAALVEYAFAHFNADYRKKQKAKVKVTKPRAEMDVRNAIVLFSLSAAGVTQELAVTRRQCRVPGNLMGSYRSVEVETGETKEGGARSGQGGICARFRPIDADTIDIYSRVVFPAAFVAVNVIYWAAYTM</sequence>
<evidence type="ECO:0000256" key="11">
    <source>
        <dbReference type="ARBA" id="ARBA00023303"/>
    </source>
</evidence>
<dbReference type="OMA" id="RCIRAMS"/>
<reference evidence="16" key="2">
    <citation type="submission" date="2025-09" db="UniProtKB">
        <authorList>
            <consortium name="Ensembl"/>
        </authorList>
    </citation>
    <scope>IDENTIFICATION</scope>
</reference>
<evidence type="ECO:0000256" key="2">
    <source>
        <dbReference type="ARBA" id="ARBA00022448"/>
    </source>
</evidence>
<dbReference type="InterPro" id="IPR006029">
    <property type="entry name" value="Neurotrans-gated_channel_TM"/>
</dbReference>
<keyword evidence="5" id="KW-0732">Signal</keyword>
<dbReference type="PRINTS" id="PR01722">
    <property type="entry name" value="GABAARDELTA"/>
</dbReference>
<dbReference type="InterPro" id="IPR036719">
    <property type="entry name" value="Neuro-gated_channel_TM_sf"/>
</dbReference>
<evidence type="ECO:0000256" key="1">
    <source>
        <dbReference type="ARBA" id="ARBA00004651"/>
    </source>
</evidence>
<evidence type="ECO:0000259" key="15">
    <source>
        <dbReference type="Pfam" id="PF02932"/>
    </source>
</evidence>
<comment type="catalytic activity">
    <reaction evidence="12">
        <text>chloride(in) = chloride(out)</text>
        <dbReference type="Rhea" id="RHEA:29823"/>
        <dbReference type="ChEBI" id="CHEBI:17996"/>
    </reaction>
</comment>
<dbReference type="InterPro" id="IPR036734">
    <property type="entry name" value="Neur_chan_lig-bd_sf"/>
</dbReference>
<name>A0A2K6H044_PROCO</name>
<dbReference type="GO" id="GO:0005254">
    <property type="term" value="F:chloride channel activity"/>
    <property type="evidence" value="ECO:0007669"/>
    <property type="project" value="UniProtKB-KW"/>
</dbReference>
<evidence type="ECO:0000313" key="16">
    <source>
        <dbReference type="Ensembl" id="ENSPCOP00000031896.1"/>
    </source>
</evidence>
<dbReference type="PRINTS" id="PR00253">
    <property type="entry name" value="GABAARECEPTR"/>
</dbReference>
<dbReference type="GO" id="GO:0004890">
    <property type="term" value="F:GABA-A receptor activity"/>
    <property type="evidence" value="ECO:0007669"/>
    <property type="project" value="InterPro"/>
</dbReference>
<dbReference type="InterPro" id="IPR006201">
    <property type="entry name" value="Neur_channel"/>
</dbReference>
<dbReference type="GO" id="GO:0005886">
    <property type="term" value="C:plasma membrane"/>
    <property type="evidence" value="ECO:0007669"/>
    <property type="project" value="UniProtKB-SubCell"/>
</dbReference>
<dbReference type="Proteomes" id="UP000233160">
    <property type="component" value="Unassembled WGS sequence"/>
</dbReference>
<accession>A0A2K6H044</accession>
<evidence type="ECO:0000256" key="6">
    <source>
        <dbReference type="ARBA" id="ARBA00022989"/>
    </source>
</evidence>
<dbReference type="GO" id="GO:0034707">
    <property type="term" value="C:chloride channel complex"/>
    <property type="evidence" value="ECO:0007669"/>
    <property type="project" value="UniProtKB-KW"/>
</dbReference>
<dbReference type="InterPro" id="IPR008098">
    <property type="entry name" value="GABAAd_rcpt"/>
</dbReference>
<dbReference type="PANTHER" id="PTHR18945">
    <property type="entry name" value="NEUROTRANSMITTER GATED ION CHANNEL"/>
    <property type="match status" value="1"/>
</dbReference>
<organism evidence="16 17">
    <name type="scientific">Propithecus coquereli</name>
    <name type="common">Coquerel's sifaka</name>
    <name type="synonym">Propithecus verreauxi coquereli</name>
    <dbReference type="NCBI Taxonomy" id="379532"/>
    <lineage>
        <taxon>Eukaryota</taxon>
        <taxon>Metazoa</taxon>
        <taxon>Chordata</taxon>
        <taxon>Craniata</taxon>
        <taxon>Vertebrata</taxon>
        <taxon>Euteleostomi</taxon>
        <taxon>Mammalia</taxon>
        <taxon>Eutheria</taxon>
        <taxon>Euarchontoglires</taxon>
        <taxon>Primates</taxon>
        <taxon>Strepsirrhini</taxon>
        <taxon>Lemuriformes</taxon>
        <taxon>Indriidae</taxon>
        <taxon>Propithecus</taxon>
    </lineage>
</organism>
<dbReference type="PRINTS" id="PR00252">
    <property type="entry name" value="NRIONCHANNEL"/>
</dbReference>
<feature type="domain" description="Neurotransmitter-gated ion-channel transmembrane" evidence="15">
    <location>
        <begin position="275"/>
        <end position="387"/>
    </location>
</feature>
<feature type="transmembrane region" description="Helical" evidence="13">
    <location>
        <begin position="332"/>
        <end position="351"/>
    </location>
</feature>
<dbReference type="Pfam" id="PF02932">
    <property type="entry name" value="Neur_chan_memb"/>
    <property type="match status" value="1"/>
</dbReference>
<evidence type="ECO:0000256" key="7">
    <source>
        <dbReference type="ARBA" id="ARBA00023065"/>
    </source>
</evidence>
<dbReference type="FunFam" id="2.70.170.10:FF:000167">
    <property type="entry name" value="Uncharacterized protein"/>
    <property type="match status" value="1"/>
</dbReference>
<evidence type="ECO:0000256" key="5">
    <source>
        <dbReference type="ARBA" id="ARBA00022729"/>
    </source>
</evidence>
<comment type="similarity">
    <text evidence="13">Belongs to the ligand-gated ion channel (TC 1.A.9) family.</text>
</comment>
<evidence type="ECO:0000256" key="13">
    <source>
        <dbReference type="RuleBase" id="RU000687"/>
    </source>
</evidence>
<dbReference type="SUPFAM" id="SSF90112">
    <property type="entry name" value="Neurotransmitter-gated ion-channel transmembrane pore"/>
    <property type="match status" value="1"/>
</dbReference>
<dbReference type="PROSITE" id="PS00236">
    <property type="entry name" value="NEUROTR_ION_CHANNEL"/>
    <property type="match status" value="1"/>
</dbReference>
<dbReference type="Gene3D" id="2.70.170.10">
    <property type="entry name" value="Neurotransmitter-gated ion-channel ligand-binding domain"/>
    <property type="match status" value="1"/>
</dbReference>
<evidence type="ECO:0000256" key="4">
    <source>
        <dbReference type="ARBA" id="ARBA00022692"/>
    </source>
</evidence>
<keyword evidence="17" id="KW-1185">Reference proteome</keyword>
<proteinExistence type="inferred from homology"/>
<keyword evidence="8 13" id="KW-0472">Membrane</keyword>
<dbReference type="GeneTree" id="ENSGT00940000160122"/>
<keyword evidence="4 13" id="KW-0812">Transmembrane</keyword>
<protein>
    <submittedName>
        <fullName evidence="16">Gamma-aminobutyric acid type A receptor subunit delta</fullName>
    </submittedName>
</protein>
<dbReference type="InterPro" id="IPR006028">
    <property type="entry name" value="GABAA/Glycine_rcpt"/>
</dbReference>
<dbReference type="InterPro" id="IPR006202">
    <property type="entry name" value="Neur_chan_lig-bd"/>
</dbReference>
<dbReference type="SUPFAM" id="SSF63712">
    <property type="entry name" value="Nicotinic receptor ligand binding domain-like"/>
    <property type="match status" value="1"/>
</dbReference>
<feature type="transmembrane region" description="Helical" evidence="13">
    <location>
        <begin position="298"/>
        <end position="317"/>
    </location>
</feature>
<evidence type="ECO:0000256" key="3">
    <source>
        <dbReference type="ARBA" id="ARBA00022475"/>
    </source>
</evidence>
<feature type="domain" description="Neurotransmitter-gated ion-channel ligand-binding" evidence="14">
    <location>
        <begin position="45"/>
        <end position="186"/>
    </location>
</feature>
<dbReference type="GO" id="GO:0005230">
    <property type="term" value="F:extracellular ligand-gated monoatomic ion channel activity"/>
    <property type="evidence" value="ECO:0007669"/>
    <property type="project" value="InterPro"/>
</dbReference>
<keyword evidence="7 13" id="KW-0406">Ion transport</keyword>
<evidence type="ECO:0000256" key="8">
    <source>
        <dbReference type="ARBA" id="ARBA00023136"/>
    </source>
</evidence>
<feature type="transmembrane region" description="Helical" evidence="13">
    <location>
        <begin position="270"/>
        <end position="291"/>
    </location>
</feature>
<dbReference type="Pfam" id="PF02931">
    <property type="entry name" value="Neur_chan_LBD"/>
    <property type="match status" value="1"/>
</dbReference>
<dbReference type="InterPro" id="IPR018000">
    <property type="entry name" value="Neurotransmitter_ion_chnl_CS"/>
</dbReference>
<keyword evidence="9" id="KW-0869">Chloride channel</keyword>
<evidence type="ECO:0000256" key="10">
    <source>
        <dbReference type="ARBA" id="ARBA00023214"/>
    </source>
</evidence>
<dbReference type="CDD" id="cd19055">
    <property type="entry name" value="LGIC_TM_GABAAR_delta"/>
    <property type="match status" value="1"/>
</dbReference>